<reference evidence="2 3" key="1">
    <citation type="journal article" date="2016" name="Mol. Biol. Evol.">
        <title>Comparative Genomics of Early-Diverging Mushroom-Forming Fungi Provides Insights into the Origins of Lignocellulose Decay Capabilities.</title>
        <authorList>
            <person name="Nagy L.G."/>
            <person name="Riley R."/>
            <person name="Tritt A."/>
            <person name="Adam C."/>
            <person name="Daum C."/>
            <person name="Floudas D."/>
            <person name="Sun H."/>
            <person name="Yadav J.S."/>
            <person name="Pangilinan J."/>
            <person name="Larsson K.H."/>
            <person name="Matsuura K."/>
            <person name="Barry K."/>
            <person name="Labutti K."/>
            <person name="Kuo R."/>
            <person name="Ohm R.A."/>
            <person name="Bhattacharya S.S."/>
            <person name="Shirouzu T."/>
            <person name="Yoshinaga Y."/>
            <person name="Martin F.M."/>
            <person name="Grigoriev I.V."/>
            <person name="Hibbett D.S."/>
        </authorList>
    </citation>
    <scope>NUCLEOTIDE SEQUENCE [LARGE SCALE GENOMIC DNA]</scope>
    <source>
        <strain evidence="2 3">HHB12029</strain>
    </source>
</reference>
<dbReference type="EMBL" id="KV425901">
    <property type="protein sequence ID" value="KZW00432.1"/>
    <property type="molecule type" value="Genomic_DNA"/>
</dbReference>
<dbReference type="Proteomes" id="UP000077266">
    <property type="component" value="Unassembled WGS sequence"/>
</dbReference>
<protein>
    <submittedName>
        <fullName evidence="2">Uncharacterized protein</fullName>
    </submittedName>
</protein>
<dbReference type="InParanoid" id="A0A165N9V0"/>
<dbReference type="AlphaFoldDB" id="A0A165N9V0"/>
<evidence type="ECO:0000313" key="2">
    <source>
        <dbReference type="EMBL" id="KZW00432.1"/>
    </source>
</evidence>
<name>A0A165N9V0_EXIGL</name>
<sequence length="448" mass="49797">MLLRFRGSRAPSFRFVHIGRARRPHCLHGRANQPGERTVDIDVIGCTRDRRRVRPCRRQRCIANHDARVKRETTRARRVNADTRSRKWYCGPNGGSGQVVTGWCSGALAAGLLRPTREKRVTDRATHLNMGCDTLVAIAADALGRYKPRKDEDSEEVVRQYSFYGTAGRASVARVRSVAEEVNTRKHGTTRRGGGTYAISHTAHYNWRSHIYLRYFQFIISRPYGPAMSFVDEIDIAVHVTAHELPLLPKGLSPQTSLLFAPTRTPLADPNGGHLQIALSDMIRSPASFLHLVLHSAFRSAGDVHLPPASPPKGPCNLEPPHGRKADGGQPTTGPPSPRPADAPGRAEGDPRARLANANEINAGVARMLAEPIELRLPRLATPPPRDPPGQLDPQVARTVRAYVENYRELLEIRNNVRDTQRKLREILAWLVEFEAANAREIARIEGL</sequence>
<proteinExistence type="predicted"/>
<organism evidence="2 3">
    <name type="scientific">Exidia glandulosa HHB12029</name>
    <dbReference type="NCBI Taxonomy" id="1314781"/>
    <lineage>
        <taxon>Eukaryota</taxon>
        <taxon>Fungi</taxon>
        <taxon>Dikarya</taxon>
        <taxon>Basidiomycota</taxon>
        <taxon>Agaricomycotina</taxon>
        <taxon>Agaricomycetes</taxon>
        <taxon>Auriculariales</taxon>
        <taxon>Exidiaceae</taxon>
        <taxon>Exidia</taxon>
    </lineage>
</organism>
<keyword evidence="3" id="KW-1185">Reference proteome</keyword>
<feature type="region of interest" description="Disordered" evidence="1">
    <location>
        <begin position="305"/>
        <end position="351"/>
    </location>
</feature>
<evidence type="ECO:0000313" key="3">
    <source>
        <dbReference type="Proteomes" id="UP000077266"/>
    </source>
</evidence>
<gene>
    <name evidence="2" type="ORF">EXIGLDRAFT_696097</name>
</gene>
<evidence type="ECO:0000256" key="1">
    <source>
        <dbReference type="SAM" id="MobiDB-lite"/>
    </source>
</evidence>
<accession>A0A165N9V0</accession>